<evidence type="ECO:0000259" key="2">
    <source>
        <dbReference type="Pfam" id="PF24476"/>
    </source>
</evidence>
<name>A0ABR4EYZ2_9PEZI</name>
<proteinExistence type="predicted"/>
<dbReference type="PANTHER" id="PTHR35186">
    <property type="entry name" value="ANK_REP_REGION DOMAIN-CONTAINING PROTEIN"/>
    <property type="match status" value="1"/>
</dbReference>
<dbReference type="Proteomes" id="UP001600888">
    <property type="component" value="Unassembled WGS sequence"/>
</dbReference>
<evidence type="ECO:0000313" key="3">
    <source>
        <dbReference type="EMBL" id="KAL2287668.1"/>
    </source>
</evidence>
<feature type="compositionally biased region" description="Basic and acidic residues" evidence="1">
    <location>
        <begin position="428"/>
        <end position="440"/>
    </location>
</feature>
<keyword evidence="4" id="KW-1185">Reference proteome</keyword>
<gene>
    <name evidence="3" type="ORF">FJTKL_05045</name>
</gene>
<accession>A0ABR4EYZ2</accession>
<evidence type="ECO:0000256" key="1">
    <source>
        <dbReference type="SAM" id="MobiDB-lite"/>
    </source>
</evidence>
<organism evidence="3 4">
    <name type="scientific">Diaporthe vaccinii</name>
    <dbReference type="NCBI Taxonomy" id="105482"/>
    <lineage>
        <taxon>Eukaryota</taxon>
        <taxon>Fungi</taxon>
        <taxon>Dikarya</taxon>
        <taxon>Ascomycota</taxon>
        <taxon>Pezizomycotina</taxon>
        <taxon>Sordariomycetes</taxon>
        <taxon>Sordariomycetidae</taxon>
        <taxon>Diaporthales</taxon>
        <taxon>Diaporthaceae</taxon>
        <taxon>Diaporthe</taxon>
        <taxon>Diaporthe eres species complex</taxon>
    </lineage>
</organism>
<sequence length="580" mass="66585">MTMDHRNHLTPFNDDLLSFALAAVPKVETVVARSMTNEPDTDAFLCLLKPLLADVRTHLGNRSSSRKNVLMILDALEVMVNWPKLPGSKPNLNKSFRPENSETLRKGLDSNPQQTVAKINIRKLASGKDEDAQEARRKFRKMFENFSKPQQHPHSRKKPQNPCEKFPRIKCEQRRPPRGPTLAELLVSDAKPARQDEHPECLRLLHKTLCHCLHVKNHEELYTANIGLAQFQRRSEANEGANHELPFDCFFHHWHPNLTGHTNMWKEYQIRVFLKSQQTKAPHVGEYHGPDSTKCTVSAQQFHDLLCRKVLERHVFSLGSDGLVFKCTEDLNPSFRLNAPSISLAALLGQIQLKGDYQLKLLLSYLLAKAVYQFFASAWMTPHWTKDVIHFMRQKLDMLSKRQEVVISIHKPCFTTTVRPPSQHHRSQSKEITQDSEFRQEFPPNTHPHPKVLALGILLLEMELGQGIEKHYEYGIRMVNQDYATAGRILNSLLKKGGRFDAVREIIEIYVKGHTDKFGTNKSSARAGVSEWVVEPLQMLFKRAWQEPESFDCNPVYFRSEELTHAHAPRPPQAAQDDVL</sequence>
<dbReference type="InterPro" id="IPR056002">
    <property type="entry name" value="DUF7580"/>
</dbReference>
<dbReference type="EMBL" id="JBAWTH010000019">
    <property type="protein sequence ID" value="KAL2287668.1"/>
    <property type="molecule type" value="Genomic_DNA"/>
</dbReference>
<feature type="domain" description="DUF7580" evidence="2">
    <location>
        <begin position="199"/>
        <end position="508"/>
    </location>
</feature>
<evidence type="ECO:0000313" key="4">
    <source>
        <dbReference type="Proteomes" id="UP001600888"/>
    </source>
</evidence>
<dbReference type="Pfam" id="PF24476">
    <property type="entry name" value="DUF7580"/>
    <property type="match status" value="1"/>
</dbReference>
<reference evidence="3 4" key="1">
    <citation type="submission" date="2024-03" db="EMBL/GenBank/DDBJ databases">
        <title>A high-quality draft genome sequence of Diaporthe vaccinii, a causative agent of upright dieback and viscid rot disease in cranberry plants.</title>
        <authorList>
            <person name="Sarrasin M."/>
            <person name="Lang B.F."/>
            <person name="Burger G."/>
        </authorList>
    </citation>
    <scope>NUCLEOTIDE SEQUENCE [LARGE SCALE GENOMIC DNA]</scope>
    <source>
        <strain evidence="3 4">IS7</strain>
    </source>
</reference>
<comment type="caution">
    <text evidence="3">The sequence shown here is derived from an EMBL/GenBank/DDBJ whole genome shotgun (WGS) entry which is preliminary data.</text>
</comment>
<feature type="region of interest" description="Disordered" evidence="1">
    <location>
        <begin position="418"/>
        <end position="447"/>
    </location>
</feature>
<protein>
    <recommendedName>
        <fullName evidence="2">DUF7580 domain-containing protein</fullName>
    </recommendedName>
</protein>
<dbReference type="PANTHER" id="PTHR35186:SF4">
    <property type="entry name" value="PRION-INHIBITION AND PROPAGATION HELO DOMAIN-CONTAINING PROTEIN"/>
    <property type="match status" value="1"/>
</dbReference>
<feature type="region of interest" description="Disordered" evidence="1">
    <location>
        <begin position="145"/>
        <end position="164"/>
    </location>
</feature>